<dbReference type="AlphaFoldDB" id="A0AAD7G5H3"/>
<feature type="compositionally biased region" description="Basic and acidic residues" evidence="1">
    <location>
        <begin position="305"/>
        <end position="320"/>
    </location>
</feature>
<evidence type="ECO:0000313" key="3">
    <source>
        <dbReference type="Proteomes" id="UP001221757"/>
    </source>
</evidence>
<evidence type="ECO:0000256" key="1">
    <source>
        <dbReference type="SAM" id="MobiDB-lite"/>
    </source>
</evidence>
<dbReference type="Proteomes" id="UP001221757">
    <property type="component" value="Unassembled WGS sequence"/>
</dbReference>
<feature type="region of interest" description="Disordered" evidence="1">
    <location>
        <begin position="136"/>
        <end position="177"/>
    </location>
</feature>
<feature type="compositionally biased region" description="Pro residues" evidence="1">
    <location>
        <begin position="136"/>
        <end position="159"/>
    </location>
</feature>
<protein>
    <submittedName>
        <fullName evidence="2">Uncharacterized protein</fullName>
    </submittedName>
</protein>
<reference evidence="2" key="1">
    <citation type="submission" date="2023-03" db="EMBL/GenBank/DDBJ databases">
        <title>Massive genome expansion in bonnet fungi (Mycena s.s.) driven by repeated elements and novel gene families across ecological guilds.</title>
        <authorList>
            <consortium name="Lawrence Berkeley National Laboratory"/>
            <person name="Harder C.B."/>
            <person name="Miyauchi S."/>
            <person name="Viragh M."/>
            <person name="Kuo A."/>
            <person name="Thoen E."/>
            <person name="Andreopoulos B."/>
            <person name="Lu D."/>
            <person name="Skrede I."/>
            <person name="Drula E."/>
            <person name="Henrissat B."/>
            <person name="Morin E."/>
            <person name="Kohler A."/>
            <person name="Barry K."/>
            <person name="LaButti K."/>
            <person name="Morin E."/>
            <person name="Salamov A."/>
            <person name="Lipzen A."/>
            <person name="Mereny Z."/>
            <person name="Hegedus B."/>
            <person name="Baldrian P."/>
            <person name="Stursova M."/>
            <person name="Weitz H."/>
            <person name="Taylor A."/>
            <person name="Grigoriev I.V."/>
            <person name="Nagy L.G."/>
            <person name="Martin F."/>
            <person name="Kauserud H."/>
        </authorList>
    </citation>
    <scope>NUCLEOTIDE SEQUENCE</scope>
    <source>
        <strain evidence="2">CBHHK067</strain>
    </source>
</reference>
<accession>A0AAD7G5H3</accession>
<sequence>MIITTWKDVARLLLGPYHREEGAEGISVIVASKSLCPPSAPSYAQSFEIPAFCDQNYFGGYVQPTPSFGYIPPPSSAPTFGYSEQLEFDFSFIDQLNSFPRGDAGAANDISPQFDLSTALENNAAAALSSPLSLPQLPPVPASSPAPRSPSPAPFPSDPKPTTMSKKRKTREEVDQANVIHTTRARKGAATVLRVPHTMCRTRQQCAADGACVPRLSAGREERGEANRGDSLWKVERRGLRLSHTKDSGVQVHVKGGWDERGGRMKTQTQRARNWVIPGKYDVLVDGEKIKYQNAGSKGKSGDAPPREGPGRSRKADAGSRADAQLGWTATAVETHAPWRKDTA</sequence>
<dbReference type="EMBL" id="JARKIE010000286">
    <property type="protein sequence ID" value="KAJ7657932.1"/>
    <property type="molecule type" value="Genomic_DNA"/>
</dbReference>
<keyword evidence="3" id="KW-1185">Reference proteome</keyword>
<feature type="region of interest" description="Disordered" evidence="1">
    <location>
        <begin position="292"/>
        <end position="344"/>
    </location>
</feature>
<comment type="caution">
    <text evidence="2">The sequence shown here is derived from an EMBL/GenBank/DDBJ whole genome shotgun (WGS) entry which is preliminary data.</text>
</comment>
<organism evidence="2 3">
    <name type="scientific">Mycena rosella</name>
    <name type="common">Pink bonnet</name>
    <name type="synonym">Agaricus rosellus</name>
    <dbReference type="NCBI Taxonomy" id="1033263"/>
    <lineage>
        <taxon>Eukaryota</taxon>
        <taxon>Fungi</taxon>
        <taxon>Dikarya</taxon>
        <taxon>Basidiomycota</taxon>
        <taxon>Agaricomycotina</taxon>
        <taxon>Agaricomycetes</taxon>
        <taxon>Agaricomycetidae</taxon>
        <taxon>Agaricales</taxon>
        <taxon>Marasmiineae</taxon>
        <taxon>Mycenaceae</taxon>
        <taxon>Mycena</taxon>
    </lineage>
</organism>
<proteinExistence type="predicted"/>
<evidence type="ECO:0000313" key="2">
    <source>
        <dbReference type="EMBL" id="KAJ7657932.1"/>
    </source>
</evidence>
<name>A0AAD7G5H3_MYCRO</name>
<gene>
    <name evidence="2" type="ORF">B0H17DRAFT_1145790</name>
</gene>